<dbReference type="Proteomes" id="UP000190669">
    <property type="component" value="Unassembled WGS sequence"/>
</dbReference>
<evidence type="ECO:0000313" key="3">
    <source>
        <dbReference type="Proteomes" id="UP000190669"/>
    </source>
</evidence>
<reference evidence="2 4" key="2">
    <citation type="submission" date="2018-06" db="EMBL/GenBank/DDBJ databases">
        <authorList>
            <consortium name="Pathogen Informatics"/>
            <person name="Doyle S."/>
        </authorList>
    </citation>
    <scope>NUCLEOTIDE SEQUENCE [LARGE SCALE GENOMIC DNA]</scope>
    <source>
        <strain evidence="2 4">NCTC11212</strain>
    </source>
</reference>
<evidence type="ECO:0000313" key="4">
    <source>
        <dbReference type="Proteomes" id="UP000251937"/>
    </source>
</evidence>
<gene>
    <name evidence="2" type="ORF">NCTC11212_02547</name>
    <name evidence="1" type="ORF">SAMN05421800_12116</name>
</gene>
<protein>
    <submittedName>
        <fullName evidence="2">Uncharacterized protein</fullName>
    </submittedName>
</protein>
<evidence type="ECO:0000313" key="1">
    <source>
        <dbReference type="EMBL" id="SKC02055.1"/>
    </source>
</evidence>
<proteinExistence type="predicted"/>
<accession>A0AAX2IMQ3</accession>
<dbReference type="AlphaFoldDB" id="A0AAX2IMQ3"/>
<dbReference type="Proteomes" id="UP000251937">
    <property type="component" value="Unassembled WGS sequence"/>
</dbReference>
<evidence type="ECO:0000313" key="2">
    <source>
        <dbReference type="EMBL" id="SQA90649.1"/>
    </source>
</evidence>
<dbReference type="EMBL" id="FUZE01000021">
    <property type="protein sequence ID" value="SKC02055.1"/>
    <property type="molecule type" value="Genomic_DNA"/>
</dbReference>
<reference evidence="1 3" key="1">
    <citation type="submission" date="2017-02" db="EMBL/GenBank/DDBJ databases">
        <authorList>
            <person name="Varghese N."/>
            <person name="Submissions S."/>
        </authorList>
    </citation>
    <scope>NUCLEOTIDE SEQUENCE [LARGE SCALE GENOMIC DNA]</scope>
    <source>
        <strain evidence="1 3">DSM 16775</strain>
    </source>
</reference>
<organism evidence="2 4">
    <name type="scientific">Chryseobacterium balustinum</name>
    <dbReference type="NCBI Taxonomy" id="246"/>
    <lineage>
        <taxon>Bacteria</taxon>
        <taxon>Pseudomonadati</taxon>
        <taxon>Bacteroidota</taxon>
        <taxon>Flavobacteriia</taxon>
        <taxon>Flavobacteriales</taxon>
        <taxon>Weeksellaceae</taxon>
        <taxon>Chryseobacterium group</taxon>
        <taxon>Chryseobacterium</taxon>
    </lineage>
</organism>
<sequence>MEMLKIVLLFTEILMTLMDGFVNRKKCDIVF</sequence>
<name>A0AAX2IMQ3_9FLAO</name>
<dbReference type="EMBL" id="UAVR01000012">
    <property type="protein sequence ID" value="SQA90649.1"/>
    <property type="molecule type" value="Genomic_DNA"/>
</dbReference>
<keyword evidence="3" id="KW-1185">Reference proteome</keyword>
<comment type="caution">
    <text evidence="2">The sequence shown here is derived from an EMBL/GenBank/DDBJ whole genome shotgun (WGS) entry which is preliminary data.</text>
</comment>